<sequence>MLLVKTFNMLICSERKENDVGKITAPDEEQRSMFVPDLNNPELDYDRAKLQLKINKQLFKIVKEIPHFNPKLNVLMISDLFESYIEKYDLSEEQKNKVFKLWVPIQISHKLSIPKFYYLDTGAVVRASMFNTLTEEACYIDKYRRHLVLQSSDPTNKHVIRQICQTKEADMKPHKKAYFYFCGKLGHLLRKCFIRRKSMKQFKIDKDSGIIQEQVQAKKLDAQNGHSQCPIDRPVCYKRPRTEDKRSYSLLMKTRNNY</sequence>
<dbReference type="Proteomes" id="UP000694892">
    <property type="component" value="Unassembled WGS sequence"/>
</dbReference>
<gene>
    <name evidence="1" type="ORF">XELAEV_18003658mg</name>
</gene>
<dbReference type="AlphaFoldDB" id="A0A974BQ19"/>
<proteinExistence type="predicted"/>
<organism evidence="1">
    <name type="scientific">Xenopus laevis</name>
    <name type="common">African clawed frog</name>
    <dbReference type="NCBI Taxonomy" id="8355"/>
    <lineage>
        <taxon>Eukaryota</taxon>
        <taxon>Metazoa</taxon>
        <taxon>Chordata</taxon>
        <taxon>Craniata</taxon>
        <taxon>Vertebrata</taxon>
        <taxon>Euteleostomi</taxon>
        <taxon>Amphibia</taxon>
        <taxon>Batrachia</taxon>
        <taxon>Anura</taxon>
        <taxon>Pipoidea</taxon>
        <taxon>Pipidae</taxon>
        <taxon>Xenopodinae</taxon>
        <taxon>Xenopus</taxon>
        <taxon>Xenopus</taxon>
    </lineage>
</organism>
<evidence type="ECO:0000313" key="1">
    <source>
        <dbReference type="EMBL" id="OCT56004.1"/>
    </source>
</evidence>
<name>A0A974BQ19_XENLA</name>
<dbReference type="EMBL" id="KV467701">
    <property type="protein sequence ID" value="OCT56004.1"/>
    <property type="molecule type" value="Genomic_DNA"/>
</dbReference>
<accession>A0A974BQ19</accession>
<protein>
    <submittedName>
        <fullName evidence="1">Uncharacterized protein</fullName>
    </submittedName>
</protein>
<reference evidence="1" key="1">
    <citation type="submission" date="2016-05" db="EMBL/GenBank/DDBJ databases">
        <title>WGS assembly of Xenopus laevis.</title>
        <authorList>
            <person name="Session A."/>
            <person name="Uno Y."/>
            <person name="Kwon T."/>
            <person name="Chapman J."/>
            <person name="Toyoda A."/>
            <person name="Takahashi S."/>
            <person name="Fukui A."/>
            <person name="Hikosaka A."/>
            <person name="Putnam N."/>
            <person name="Stites J."/>
            <person name="Van Heeringen S."/>
            <person name="Quigley I."/>
            <person name="Heinz S."/>
            <person name="Hellsten U."/>
            <person name="Lyons J."/>
            <person name="Suzuki A."/>
            <person name="Kondo M."/>
            <person name="Ogino H."/>
            <person name="Ochi H."/>
            <person name="Bogdanovic O."/>
            <person name="Lister R."/>
            <person name="Georgiou G."/>
            <person name="Paranjpe S."/>
            <person name="Van Kruijsbergen I."/>
            <person name="Mozaffari S."/>
            <person name="Shu S."/>
            <person name="Schmutz J."/>
            <person name="Jenkins J."/>
            <person name="Grimwood J."/>
            <person name="Carlson J."/>
            <person name="Mitros T."/>
            <person name="Simakov O."/>
            <person name="Heald R."/>
            <person name="Miller K."/>
            <person name="Haudenschild C."/>
            <person name="Kuroki Y."/>
            <person name="Tanaka T."/>
            <person name="Michiue T."/>
            <person name="Watanabe M."/>
            <person name="Kinoshita T."/>
            <person name="Ohta Y."/>
            <person name="Mawaribuchi S."/>
            <person name="Suzuki Y."/>
            <person name="Haramoto Y."/>
            <person name="Yamamoto T."/>
            <person name="Takagi C."/>
            <person name="Kitzman J."/>
            <person name="Shendure J."/>
            <person name="Nakayama T."/>
            <person name="Izutsu Y."/>
            <person name="Robert J."/>
            <person name="Dichmann D."/>
            <person name="Flajnik M."/>
            <person name="Houston D."/>
            <person name="Marcotte E."/>
            <person name="Wallingford J."/>
            <person name="Ito Y."/>
            <person name="Asashima M."/>
            <person name="Ueno N."/>
            <person name="Matsuda Y."/>
            <person name="Jan Veenstra G."/>
            <person name="Fujiyama A."/>
            <person name="Harland R."/>
            <person name="Taira M."/>
            <person name="Rokhsar D.S."/>
        </authorList>
    </citation>
    <scope>NUCLEOTIDE SEQUENCE</scope>
    <source>
        <strain evidence="1">J</strain>
        <tissue evidence="1">Blood</tissue>
    </source>
</reference>